<evidence type="ECO:0000256" key="5">
    <source>
        <dbReference type="ARBA" id="ARBA00022989"/>
    </source>
</evidence>
<evidence type="ECO:0000256" key="3">
    <source>
        <dbReference type="ARBA" id="ARBA00022475"/>
    </source>
</evidence>
<keyword evidence="9" id="KW-1185">Reference proteome</keyword>
<evidence type="ECO:0000313" key="9">
    <source>
        <dbReference type="Proteomes" id="UP001637993"/>
    </source>
</evidence>
<name>A0ABW9MY79_9FIRM</name>
<keyword evidence="6" id="KW-0472">Membrane</keyword>
<accession>A0ABW9MY79</accession>
<evidence type="ECO:0000256" key="6">
    <source>
        <dbReference type="ARBA" id="ARBA00023136"/>
    </source>
</evidence>
<dbReference type="Pfam" id="PF02308">
    <property type="entry name" value="MgtC"/>
    <property type="match status" value="1"/>
</dbReference>
<evidence type="ECO:0000256" key="1">
    <source>
        <dbReference type="ARBA" id="ARBA00004651"/>
    </source>
</evidence>
<feature type="domain" description="MgtC/SapB/SrpB/YhiD N-terminal" evidence="7">
    <location>
        <begin position="1"/>
        <end position="63"/>
    </location>
</feature>
<comment type="similarity">
    <text evidence="2">Belongs to the MgtC/SapB family.</text>
</comment>
<dbReference type="EMBL" id="JBGMEG010000001">
    <property type="protein sequence ID" value="MFO3716779.1"/>
    <property type="molecule type" value="Genomic_DNA"/>
</dbReference>
<evidence type="ECO:0000256" key="2">
    <source>
        <dbReference type="ARBA" id="ARBA00009298"/>
    </source>
</evidence>
<evidence type="ECO:0000313" key="8">
    <source>
        <dbReference type="EMBL" id="MFO3716779.1"/>
    </source>
</evidence>
<dbReference type="PANTHER" id="PTHR33778:SF1">
    <property type="entry name" value="MAGNESIUM TRANSPORTER YHID-RELATED"/>
    <property type="match status" value="1"/>
</dbReference>
<gene>
    <name evidence="8" type="ORF">AB9Q04_00250</name>
</gene>
<dbReference type="InterPro" id="IPR003416">
    <property type="entry name" value="MgtC/SapB/SrpB/YhiD_fam"/>
</dbReference>
<dbReference type="RefSeq" id="WP_410023404.1">
    <property type="nucleotide sequence ID" value="NZ_JBGMEG010000001.1"/>
</dbReference>
<organism evidence="8 9">
    <name type="scientific">Anaerococcus groningensis</name>
    <dbReference type="NCBI Taxonomy" id="3115616"/>
    <lineage>
        <taxon>Bacteria</taxon>
        <taxon>Bacillati</taxon>
        <taxon>Bacillota</taxon>
        <taxon>Tissierellia</taxon>
        <taxon>Tissierellales</taxon>
        <taxon>Peptoniphilaceae</taxon>
        <taxon>Anaerococcus</taxon>
    </lineage>
</organism>
<dbReference type="PANTHER" id="PTHR33778">
    <property type="entry name" value="PROTEIN MGTC"/>
    <property type="match status" value="1"/>
</dbReference>
<protein>
    <submittedName>
        <fullName evidence="8">MgtC/SapB family protein</fullName>
    </submittedName>
</protein>
<reference evidence="8 9" key="1">
    <citation type="journal article" date="2025" name="Anaerobe">
        <title>Description of Anaerococcus kampingiae sp. nov., Anaerococcus groningensis sp. nov., Anaerococcus martiniensis sp. nov., and Anaerococcus cruorum sp. nov., isolated from human clinical specimens.</title>
        <authorList>
            <person name="Boiten K.E."/>
            <person name="Meijer J."/>
            <person name="van Wezel E.M."/>
            <person name="Veloo A.C.M."/>
        </authorList>
    </citation>
    <scope>NUCLEOTIDE SEQUENCE [LARGE SCALE GENOMIC DNA]</scope>
    <source>
        <strain evidence="8 9">ENR1011</strain>
    </source>
</reference>
<keyword evidence="3" id="KW-1003">Cell membrane</keyword>
<keyword evidence="5" id="KW-1133">Transmembrane helix</keyword>
<comment type="caution">
    <text evidence="8">The sequence shown here is derived from an EMBL/GenBank/DDBJ whole genome shotgun (WGS) entry which is preliminary data.</text>
</comment>
<dbReference type="InterPro" id="IPR049177">
    <property type="entry name" value="MgtC_SapB_SrpB_YhiD_N"/>
</dbReference>
<sequence>MGSCLIMLIGVNGFEGLYSKGWDASRLAGQVVSGIGFLGAGTILQKKECSLRTYYSRYIVAICSIWACCRD</sequence>
<dbReference type="Proteomes" id="UP001637993">
    <property type="component" value="Unassembled WGS sequence"/>
</dbReference>
<evidence type="ECO:0000259" key="7">
    <source>
        <dbReference type="Pfam" id="PF02308"/>
    </source>
</evidence>
<proteinExistence type="inferred from homology"/>
<evidence type="ECO:0000256" key="4">
    <source>
        <dbReference type="ARBA" id="ARBA00022692"/>
    </source>
</evidence>
<keyword evidence="4" id="KW-0812">Transmembrane</keyword>
<comment type="subcellular location">
    <subcellularLocation>
        <location evidence="1">Cell membrane</location>
        <topology evidence="1">Multi-pass membrane protein</topology>
    </subcellularLocation>
</comment>